<organism evidence="7 8">
    <name type="scientific">Catenulispora yoronensis</name>
    <dbReference type="NCBI Taxonomy" id="450799"/>
    <lineage>
        <taxon>Bacteria</taxon>
        <taxon>Bacillati</taxon>
        <taxon>Actinomycetota</taxon>
        <taxon>Actinomycetes</taxon>
        <taxon>Catenulisporales</taxon>
        <taxon>Catenulisporaceae</taxon>
        <taxon>Catenulispora</taxon>
    </lineage>
</organism>
<dbReference type="RefSeq" id="WP_344664131.1">
    <property type="nucleotide sequence ID" value="NZ_BAAAQN010000003.1"/>
</dbReference>
<reference evidence="8" key="1">
    <citation type="journal article" date="2019" name="Int. J. Syst. Evol. Microbiol.">
        <title>The Global Catalogue of Microorganisms (GCM) 10K type strain sequencing project: providing services to taxonomists for standard genome sequencing and annotation.</title>
        <authorList>
            <consortium name="The Broad Institute Genomics Platform"/>
            <consortium name="The Broad Institute Genome Sequencing Center for Infectious Disease"/>
            <person name="Wu L."/>
            <person name="Ma J."/>
        </authorList>
    </citation>
    <scope>NUCLEOTIDE SEQUENCE [LARGE SCALE GENOMIC DNA]</scope>
    <source>
        <strain evidence="8">JCM 16014</strain>
    </source>
</reference>
<evidence type="ECO:0000256" key="2">
    <source>
        <dbReference type="RuleBase" id="RU361185"/>
    </source>
</evidence>
<dbReference type="InterPro" id="IPR017853">
    <property type="entry name" value="GH"/>
</dbReference>
<dbReference type="InterPro" id="IPR051816">
    <property type="entry name" value="Glycosyl_Hydrolase_31"/>
</dbReference>
<dbReference type="SUPFAM" id="SSF51445">
    <property type="entry name" value="(Trans)glycosidases"/>
    <property type="match status" value="1"/>
</dbReference>
<dbReference type="InterPro" id="IPR011013">
    <property type="entry name" value="Gal_mutarotase_sf_dom"/>
</dbReference>
<comment type="similarity">
    <text evidence="1 2">Belongs to the glycosyl hydrolase 31 family.</text>
</comment>
<keyword evidence="2" id="KW-0326">Glycosidase</keyword>
<dbReference type="EMBL" id="BAAAQN010000003">
    <property type="protein sequence ID" value="GAA2015420.1"/>
    <property type="molecule type" value="Genomic_DNA"/>
</dbReference>
<dbReference type="GO" id="GO:0016787">
    <property type="term" value="F:hydrolase activity"/>
    <property type="evidence" value="ECO:0007669"/>
    <property type="project" value="UniProtKB-KW"/>
</dbReference>
<evidence type="ECO:0000313" key="7">
    <source>
        <dbReference type="EMBL" id="GAA2015420.1"/>
    </source>
</evidence>
<dbReference type="PANTHER" id="PTHR43863">
    <property type="entry name" value="HYDROLASE, PUTATIVE (AFU_ORTHOLOGUE AFUA_1G03140)-RELATED"/>
    <property type="match status" value="1"/>
</dbReference>
<feature type="compositionally biased region" description="Low complexity" evidence="3">
    <location>
        <begin position="55"/>
        <end position="80"/>
    </location>
</feature>
<dbReference type="Proteomes" id="UP001500751">
    <property type="component" value="Unassembled WGS sequence"/>
</dbReference>
<dbReference type="Gene3D" id="2.60.40.1180">
    <property type="entry name" value="Golgi alpha-mannosidase II"/>
    <property type="match status" value="1"/>
</dbReference>
<protein>
    <submittedName>
        <fullName evidence="7">Glycoside hydrolase family 31 protein</fullName>
    </submittedName>
</protein>
<dbReference type="CDD" id="cd14752">
    <property type="entry name" value="GH31_N"/>
    <property type="match status" value="1"/>
</dbReference>
<evidence type="ECO:0000256" key="1">
    <source>
        <dbReference type="ARBA" id="ARBA00007806"/>
    </source>
</evidence>
<dbReference type="SUPFAM" id="SSF51011">
    <property type="entry name" value="Glycosyl hydrolase domain"/>
    <property type="match status" value="1"/>
</dbReference>
<evidence type="ECO:0000313" key="8">
    <source>
        <dbReference type="Proteomes" id="UP001500751"/>
    </source>
</evidence>
<dbReference type="InterPro" id="IPR013780">
    <property type="entry name" value="Glyco_hydro_b"/>
</dbReference>
<dbReference type="Pfam" id="PF01055">
    <property type="entry name" value="Glyco_hydro_31_2nd"/>
    <property type="match status" value="1"/>
</dbReference>
<dbReference type="Gene3D" id="3.20.20.80">
    <property type="entry name" value="Glycosidases"/>
    <property type="match status" value="1"/>
</dbReference>
<dbReference type="CDD" id="cd06591">
    <property type="entry name" value="GH31_xylosidase_XylS"/>
    <property type="match status" value="1"/>
</dbReference>
<dbReference type="Pfam" id="PF13802">
    <property type="entry name" value="Gal_mutarotas_2"/>
    <property type="match status" value="1"/>
</dbReference>
<evidence type="ECO:0000259" key="5">
    <source>
        <dbReference type="Pfam" id="PF13802"/>
    </source>
</evidence>
<name>A0ABP5F811_9ACTN</name>
<dbReference type="InterPro" id="IPR025887">
    <property type="entry name" value="Glyco_hydro_31_N_dom"/>
</dbReference>
<feature type="domain" description="Glycoside hydrolase family 31 TIM barrel" evidence="4">
    <location>
        <begin position="254"/>
        <end position="590"/>
    </location>
</feature>
<dbReference type="SUPFAM" id="SSF74650">
    <property type="entry name" value="Galactose mutarotase-like"/>
    <property type="match status" value="1"/>
</dbReference>
<accession>A0ABP5F811</accession>
<dbReference type="Gene3D" id="2.60.40.1760">
    <property type="entry name" value="glycosyl hydrolase (family 31)"/>
    <property type="match status" value="1"/>
</dbReference>
<feature type="domain" description="Glycosyl hydrolase family 31 C-terminal" evidence="6">
    <location>
        <begin position="600"/>
        <end position="684"/>
    </location>
</feature>
<keyword evidence="8" id="KW-1185">Reference proteome</keyword>
<evidence type="ECO:0000256" key="3">
    <source>
        <dbReference type="SAM" id="MobiDB-lite"/>
    </source>
</evidence>
<gene>
    <name evidence="7" type="ORF">GCM10009839_08380</name>
</gene>
<sequence length="694" mass="76148">MPNPFTTDDRALSWRSGNQLLTVEPWGPDSVRIRAGLHRIRTDLPGALAEVAPSDAPGAPGDTGGTADTGDTGDTGDTADTGNARIAIAADRTHATLVNGRATVRVEAATGLLAVHRTDTGAEVLREQPAHFWWPGPRHFEAAGGGLHRVEQRFAAYAGERIYGLGQHGHGRLDQKGMVVDLVQRNGEVTIPFAVSSRGYGLLWNNPAVGRVEFAGNGTRWVADRARQIDYWLTVGDTPGQILTRYAEATGFPSPMPRWASGFWQSKLRYRDQEELLAVAREYAARGLPLSVLVIDYLHWRHLGEWDFDSGAWPDPRAMVEELRALGVEPAVSVWPSVSPLSDNYLPMRDAGMLATADNGAATTGAWPEGEDGVEIGVAFYDATDARAREFVWDKLETNYYKLGIRAFWLDGCEPEIRPAPHTLTYAAGVGSEVANLYPREHARGVYEHMRAAGETEVLSLTRSAWAGSQRYGVALWSGDIEPSFSALTAAIPAGLNVAMSGLPWWNTDIGGFHGGDPDDPDYRELVVRWFQFGVFCPVFRLHGHREPRVSHGTVGAGGGPNEVWAYGPEAYEAITAMLRLRERLRPYIHAHLHEGETTGIPLMRPLLLAFPEDEAAWEVEDQYLFGPDILVAPVTELGARQRRVYLPAGAEWTHVDSGERHVGGRHITVDAPLDRIPLFVRDDAEPPLSEEAR</sequence>
<dbReference type="Pfam" id="PF21365">
    <property type="entry name" value="Glyco_hydro_31_3rd"/>
    <property type="match status" value="1"/>
</dbReference>
<keyword evidence="2 7" id="KW-0378">Hydrolase</keyword>
<evidence type="ECO:0000259" key="4">
    <source>
        <dbReference type="Pfam" id="PF01055"/>
    </source>
</evidence>
<evidence type="ECO:0000259" key="6">
    <source>
        <dbReference type="Pfam" id="PF21365"/>
    </source>
</evidence>
<dbReference type="InterPro" id="IPR048395">
    <property type="entry name" value="Glyco_hydro_31_C"/>
</dbReference>
<dbReference type="InterPro" id="IPR000322">
    <property type="entry name" value="Glyco_hydro_31_TIM"/>
</dbReference>
<dbReference type="PANTHER" id="PTHR43863:SF2">
    <property type="entry name" value="MALTASE-GLUCOAMYLASE"/>
    <property type="match status" value="1"/>
</dbReference>
<feature type="domain" description="Glycoside hydrolase family 31 N-terminal" evidence="5">
    <location>
        <begin position="79"/>
        <end position="209"/>
    </location>
</feature>
<proteinExistence type="inferred from homology"/>
<feature type="region of interest" description="Disordered" evidence="3">
    <location>
        <begin position="49"/>
        <end position="80"/>
    </location>
</feature>
<comment type="caution">
    <text evidence="7">The sequence shown here is derived from an EMBL/GenBank/DDBJ whole genome shotgun (WGS) entry which is preliminary data.</text>
</comment>